<gene>
    <name evidence="2" type="ORF">SCF082_LOCUS26739</name>
</gene>
<proteinExistence type="predicted"/>
<feature type="compositionally biased region" description="Polar residues" evidence="1">
    <location>
        <begin position="748"/>
        <end position="757"/>
    </location>
</feature>
<dbReference type="EMBL" id="CAXAMM010020391">
    <property type="protein sequence ID" value="CAK9047831.1"/>
    <property type="molecule type" value="Genomic_DNA"/>
</dbReference>
<keyword evidence="3" id="KW-1185">Reference proteome</keyword>
<feature type="region of interest" description="Disordered" evidence="1">
    <location>
        <begin position="736"/>
        <end position="761"/>
    </location>
</feature>
<evidence type="ECO:0000256" key="1">
    <source>
        <dbReference type="SAM" id="MobiDB-lite"/>
    </source>
</evidence>
<evidence type="ECO:0000313" key="2">
    <source>
        <dbReference type="EMBL" id="CAK9047831.1"/>
    </source>
</evidence>
<accession>A0ABP0M8L7</accession>
<dbReference type="Proteomes" id="UP001642464">
    <property type="component" value="Unassembled WGS sequence"/>
</dbReference>
<sequence length="775" mass="87817">MHGKCLVATCMPPGIVPSPWLARSVDAPSLRSKAKAKAPSPACEEARRLFQRGAGRAAAQKLLLRGASASSQVEQEDVVEGLNLVAFACGVASDRAGLQNLLREVASILGPLRTCDREELKDGVTGMVSETLNGVLRAWGSQPWPCQEDVRLRHRKSSGHLDSWLRESLHVAALELMWPLIAKPHLSPLVILEDPLIDRAFKWLSICFVPFLLAYIVLSTSPTTFEPVHTDVYQIDQSEMAFKGHKDQYNFTQHRPDYCTAPQNFSCDWYSHEVNASGCSALRHSPYFNYPMTDAEGHGIFIPTMLGWKTVRLSCGDAGCTREESTESHQVYLPYAADFGRLMFKARPHLPDWEWKGVNGPLCLFEDSGHQGTPLQRAHQLGTTECLLQFSYNNSMVRLNSAHVYSGEWGEIFISIPALFNFSERFGELPLSSATRDRDASGKQFTAERCAPRSRGGRFQVRVSTEEALAFPEFLGMRIPIEMSKSPVCWFGSPWLEKFVHHDIWHWFQLVDAGHHWRCWRLRVHIVYDPLFFHHQRITREADHIGGVAVFEERKDAGFAFLLESKTGTVRRFNFGVFVLALTALTWLVSMPRLICEIMAVASKWVPGRDVYRAVLYRTFNIRNEIVAWMVRSLEAANTLRRISQKDGNTESVEIGAIIDELRKAFRNHQEAEDVIEHLSNFLLQTMEKKELADWVRQVQKTEVVNTTRLAEWDQDAFQSVKEIWRNVRTKSFQCVGEEGSESEVDTSMDTGGSEQPQGAHRRVWQLLETDSGPP</sequence>
<comment type="caution">
    <text evidence="2">The sequence shown here is derived from an EMBL/GenBank/DDBJ whole genome shotgun (WGS) entry which is preliminary data.</text>
</comment>
<name>A0ABP0M8L7_9DINO</name>
<protein>
    <submittedName>
        <fullName evidence="2">Uncharacterized protein</fullName>
    </submittedName>
</protein>
<evidence type="ECO:0000313" key="3">
    <source>
        <dbReference type="Proteomes" id="UP001642464"/>
    </source>
</evidence>
<reference evidence="2 3" key="1">
    <citation type="submission" date="2024-02" db="EMBL/GenBank/DDBJ databases">
        <authorList>
            <person name="Chen Y."/>
            <person name="Shah S."/>
            <person name="Dougan E. K."/>
            <person name="Thang M."/>
            <person name="Chan C."/>
        </authorList>
    </citation>
    <scope>NUCLEOTIDE SEQUENCE [LARGE SCALE GENOMIC DNA]</scope>
</reference>
<organism evidence="2 3">
    <name type="scientific">Durusdinium trenchii</name>
    <dbReference type="NCBI Taxonomy" id="1381693"/>
    <lineage>
        <taxon>Eukaryota</taxon>
        <taxon>Sar</taxon>
        <taxon>Alveolata</taxon>
        <taxon>Dinophyceae</taxon>
        <taxon>Suessiales</taxon>
        <taxon>Symbiodiniaceae</taxon>
        <taxon>Durusdinium</taxon>
    </lineage>
</organism>